<evidence type="ECO:0000313" key="1">
    <source>
        <dbReference type="EMBL" id="SBR61319.1"/>
    </source>
</evidence>
<reference evidence="1" key="2">
    <citation type="submission" date="2016-06" db="EMBL/GenBank/DDBJ databases">
        <title>The genome of a short-lived fish provides insights into sex chromosome evolution and the genetic control of aging.</title>
        <authorList>
            <person name="Reichwald K."/>
            <person name="Felder M."/>
            <person name="Petzold A."/>
            <person name="Koch P."/>
            <person name="Groth M."/>
            <person name="Platzer M."/>
        </authorList>
    </citation>
    <scope>NUCLEOTIDE SEQUENCE</scope>
    <source>
        <tissue evidence="1">Brain</tissue>
    </source>
</reference>
<proteinExistence type="predicted"/>
<dbReference type="EMBL" id="HAEF01020160">
    <property type="protein sequence ID" value="SBR61319.1"/>
    <property type="molecule type" value="Transcribed_RNA"/>
</dbReference>
<gene>
    <name evidence="1" type="primary">Nfu_g_1_024826</name>
</gene>
<reference evidence="1" key="1">
    <citation type="submission" date="2016-05" db="EMBL/GenBank/DDBJ databases">
        <authorList>
            <person name="Lavstsen T."/>
            <person name="Jespersen J.S."/>
        </authorList>
    </citation>
    <scope>NUCLEOTIDE SEQUENCE</scope>
    <source>
        <tissue evidence="1">Brain</tissue>
    </source>
</reference>
<sequence>MLKCIHDLNCFTSMKSMRVSMQAAYLDKALSSVERIFSVKNVRTPETDAALS</sequence>
<dbReference type="AlphaFoldDB" id="A0A1A8MXT5"/>
<protein>
    <submittedName>
        <fullName evidence="1">Uncharacterized protein</fullName>
    </submittedName>
</protein>
<feature type="non-terminal residue" evidence="1">
    <location>
        <position position="52"/>
    </location>
</feature>
<accession>A0A1A8MXT5</accession>
<name>A0A1A8MXT5_9TELE</name>
<organism evidence="1">
    <name type="scientific">Nothobranchius pienaari</name>
    <dbReference type="NCBI Taxonomy" id="704102"/>
    <lineage>
        <taxon>Eukaryota</taxon>
        <taxon>Metazoa</taxon>
        <taxon>Chordata</taxon>
        <taxon>Craniata</taxon>
        <taxon>Vertebrata</taxon>
        <taxon>Euteleostomi</taxon>
        <taxon>Actinopterygii</taxon>
        <taxon>Neopterygii</taxon>
        <taxon>Teleostei</taxon>
        <taxon>Neoteleostei</taxon>
        <taxon>Acanthomorphata</taxon>
        <taxon>Ovalentaria</taxon>
        <taxon>Atherinomorphae</taxon>
        <taxon>Cyprinodontiformes</taxon>
        <taxon>Nothobranchiidae</taxon>
        <taxon>Nothobranchius</taxon>
    </lineage>
</organism>